<dbReference type="Proteomes" id="UP000193785">
    <property type="component" value="Unassembled WGS sequence"/>
</dbReference>
<evidence type="ECO:0000313" key="3">
    <source>
        <dbReference type="Proteomes" id="UP000193785"/>
    </source>
</evidence>
<feature type="transmembrane region" description="Helical" evidence="1">
    <location>
        <begin position="12"/>
        <end position="28"/>
    </location>
</feature>
<keyword evidence="1" id="KW-1133">Transmembrane helix</keyword>
<keyword evidence="1" id="KW-0472">Membrane</keyword>
<sequence>MALKHLARKFVKFFYFILLFFCAGHILPSPELYINYDIAREFSLLINGNESADSMYDAYSYIDWGIMLIISILFYILTMKVIKKIRGI</sequence>
<evidence type="ECO:0000313" key="2">
    <source>
        <dbReference type="EMBL" id="ORN00049.1"/>
    </source>
</evidence>
<proteinExistence type="predicted"/>
<accession>A0ABX3UTK9</accession>
<dbReference type="EMBL" id="MLJJ01000012">
    <property type="protein sequence ID" value="ORN00049.1"/>
    <property type="molecule type" value="Genomic_DNA"/>
</dbReference>
<name>A0ABX3UTK9_9GAMM</name>
<keyword evidence="1" id="KW-0812">Transmembrane</keyword>
<gene>
    <name evidence="2" type="ORF">HA46_08415</name>
</gene>
<protein>
    <submittedName>
        <fullName evidence="2">Uncharacterized protein</fullName>
    </submittedName>
</protein>
<feature type="transmembrane region" description="Helical" evidence="1">
    <location>
        <begin position="58"/>
        <end position="77"/>
    </location>
</feature>
<evidence type="ECO:0000256" key="1">
    <source>
        <dbReference type="SAM" id="Phobius"/>
    </source>
</evidence>
<organism evidence="2 3">
    <name type="scientific">Pantoea septica</name>
    <dbReference type="NCBI Taxonomy" id="472695"/>
    <lineage>
        <taxon>Bacteria</taxon>
        <taxon>Pseudomonadati</taxon>
        <taxon>Pseudomonadota</taxon>
        <taxon>Gammaproteobacteria</taxon>
        <taxon>Enterobacterales</taxon>
        <taxon>Erwiniaceae</taxon>
        <taxon>Pantoea</taxon>
    </lineage>
</organism>
<keyword evidence="3" id="KW-1185">Reference proteome</keyword>
<reference evidence="2 3" key="1">
    <citation type="journal article" date="2017" name="Antonie Van Leeuwenhoek">
        <title>Phylogenomic resolution of the bacterial genus Pantoea and its relationship with Erwinia and Tatumella.</title>
        <authorList>
            <person name="Palmer M."/>
            <person name="Steenkamp E.T."/>
            <person name="Coetzee M.P."/>
            <person name="Chan W.Y."/>
            <person name="van Zyl E."/>
            <person name="De Maayer P."/>
            <person name="Coutinho T.A."/>
            <person name="Blom J."/>
            <person name="Smits T.H."/>
            <person name="Duffy B."/>
            <person name="Venter S.N."/>
        </authorList>
    </citation>
    <scope>NUCLEOTIDE SEQUENCE [LARGE SCALE GENOMIC DNA]</scope>
    <source>
        <strain evidence="2 3">LMG 5345</strain>
    </source>
</reference>
<comment type="caution">
    <text evidence="2">The sequence shown here is derived from an EMBL/GenBank/DDBJ whole genome shotgun (WGS) entry which is preliminary data.</text>
</comment>